<dbReference type="InterPro" id="IPR050382">
    <property type="entry name" value="MFS_Na/Anion_cotransporter"/>
</dbReference>
<dbReference type="SMR" id="A0A1I7RL12"/>
<dbReference type="PANTHER" id="PTHR11662:SF442">
    <property type="entry name" value="MAJOR FACILITATOR SUPERFAMILY (MFS) PROFILE DOMAIN-CONTAINING PROTEIN"/>
    <property type="match status" value="1"/>
</dbReference>
<feature type="transmembrane region" description="Helical" evidence="5">
    <location>
        <begin position="63"/>
        <end position="85"/>
    </location>
</feature>
<feature type="transmembrane region" description="Helical" evidence="5">
    <location>
        <begin position="286"/>
        <end position="310"/>
    </location>
</feature>
<evidence type="ECO:0000313" key="9">
    <source>
        <dbReference type="Proteomes" id="UP000095284"/>
    </source>
</evidence>
<feature type="transmembrane region" description="Helical" evidence="5">
    <location>
        <begin position="154"/>
        <end position="172"/>
    </location>
</feature>
<feature type="transmembrane region" description="Helical" evidence="5">
    <location>
        <begin position="92"/>
        <end position="113"/>
    </location>
</feature>
<feature type="transmembrane region" description="Helical" evidence="5">
    <location>
        <begin position="125"/>
        <end position="142"/>
    </location>
</feature>
<evidence type="ECO:0000313" key="11">
    <source>
        <dbReference type="WBParaSite" id="BXY_0139700.1"/>
    </source>
</evidence>
<dbReference type="Gene3D" id="1.20.1250.20">
    <property type="entry name" value="MFS general substrate transporter like domains"/>
    <property type="match status" value="2"/>
</dbReference>
<feature type="transmembrane region" description="Helical" evidence="5">
    <location>
        <begin position="243"/>
        <end position="266"/>
    </location>
</feature>
<dbReference type="GO" id="GO:0022857">
    <property type="term" value="F:transmembrane transporter activity"/>
    <property type="evidence" value="ECO:0007669"/>
    <property type="project" value="InterPro"/>
</dbReference>
<keyword evidence="3 5" id="KW-1133">Transmembrane helix</keyword>
<evidence type="ECO:0000256" key="3">
    <source>
        <dbReference type="ARBA" id="ARBA00022989"/>
    </source>
</evidence>
<evidence type="ECO:0000313" key="7">
    <source>
        <dbReference type="EMBL" id="CAD5208975.1"/>
    </source>
</evidence>
<keyword evidence="10" id="KW-1185">Reference proteome</keyword>
<feature type="domain" description="Major facilitator superfamily (MFS) profile" evidence="6">
    <location>
        <begin position="14"/>
        <end position="437"/>
    </location>
</feature>
<dbReference type="AlphaFoldDB" id="A0A1I7RL12"/>
<evidence type="ECO:0000313" key="8">
    <source>
        <dbReference type="EMBL" id="CAG9083604.1"/>
    </source>
</evidence>
<dbReference type="EMBL" id="CAJFDI010000001">
    <property type="protein sequence ID" value="CAD5208975.1"/>
    <property type="molecule type" value="Genomic_DNA"/>
</dbReference>
<organism evidence="9 11">
    <name type="scientific">Bursaphelenchus xylophilus</name>
    <name type="common">Pinewood nematode worm</name>
    <name type="synonym">Aphelenchoides xylophilus</name>
    <dbReference type="NCBI Taxonomy" id="6326"/>
    <lineage>
        <taxon>Eukaryota</taxon>
        <taxon>Metazoa</taxon>
        <taxon>Ecdysozoa</taxon>
        <taxon>Nematoda</taxon>
        <taxon>Chromadorea</taxon>
        <taxon>Rhabditida</taxon>
        <taxon>Tylenchina</taxon>
        <taxon>Tylenchomorpha</taxon>
        <taxon>Aphelenchoidea</taxon>
        <taxon>Aphelenchoididae</taxon>
        <taxon>Bursaphelenchus</taxon>
    </lineage>
</organism>
<dbReference type="FunFam" id="1.20.1250.20:FF:000355">
    <property type="entry name" value="SLC (SoLute Carrier) homolog"/>
    <property type="match status" value="1"/>
</dbReference>
<reference evidence="11" key="1">
    <citation type="submission" date="2016-11" db="UniProtKB">
        <authorList>
            <consortium name="WormBaseParasite"/>
        </authorList>
    </citation>
    <scope>IDENTIFICATION</scope>
</reference>
<dbReference type="InterPro" id="IPR011701">
    <property type="entry name" value="MFS"/>
</dbReference>
<dbReference type="InterPro" id="IPR020846">
    <property type="entry name" value="MFS_dom"/>
</dbReference>
<feature type="transmembrane region" description="Helical" evidence="5">
    <location>
        <begin position="12"/>
        <end position="43"/>
    </location>
</feature>
<dbReference type="PROSITE" id="PS50850">
    <property type="entry name" value="MFS"/>
    <property type="match status" value="1"/>
</dbReference>
<feature type="transmembrane region" description="Helical" evidence="5">
    <location>
        <begin position="414"/>
        <end position="435"/>
    </location>
</feature>
<keyword evidence="4 5" id="KW-0472">Membrane</keyword>
<proteinExistence type="predicted"/>
<dbReference type="Pfam" id="PF07690">
    <property type="entry name" value="MFS_1"/>
    <property type="match status" value="1"/>
</dbReference>
<comment type="subcellular location">
    <subcellularLocation>
        <location evidence="1">Membrane</location>
        <topology evidence="1">Multi-pass membrane protein</topology>
    </subcellularLocation>
</comment>
<dbReference type="GO" id="GO:0016020">
    <property type="term" value="C:membrane"/>
    <property type="evidence" value="ECO:0007669"/>
    <property type="project" value="UniProtKB-SubCell"/>
</dbReference>
<evidence type="ECO:0000256" key="4">
    <source>
        <dbReference type="ARBA" id="ARBA00023136"/>
    </source>
</evidence>
<dbReference type="Proteomes" id="UP000659654">
    <property type="component" value="Unassembled WGS sequence"/>
</dbReference>
<evidence type="ECO:0000259" key="6">
    <source>
        <dbReference type="PROSITE" id="PS50850"/>
    </source>
</evidence>
<feature type="transmembrane region" description="Helical" evidence="5">
    <location>
        <begin position="378"/>
        <end position="402"/>
    </location>
</feature>
<feature type="transmembrane region" description="Helical" evidence="5">
    <location>
        <begin position="347"/>
        <end position="366"/>
    </location>
</feature>
<name>A0A1I7RL12_BURXY</name>
<sequence>MTRLWQWSSIRMWMVVMLSVGMAIHALLRGVFGMALVCIVPTLNGTFVMKNDFQVDWQLREISSMHMFFYAGTFLSVFAAHYFTLKFGAKHLISGGIVVGCVATALIPLTVYISKDYIFTSLLRLLTGIAQGFFIPCSSLLISKWFGPDERSTAMAVFTTGNQIGLAVSMFLTAELCRLDIFYGWPLAFLLYGGSGFVFLVFWMKYGADHPRQSSRITAVELAHIRDTTSPMITPTSTPFQKLLFSPVVLSICLSSFCQSFVMVAMTSYLPEFHRSALKLNLSQNALWSASPFFVQTFSKIIFGVIADLAKKKLSPTFVAKTGNSIASFGCAVCLLAIGYVECPTTMLILLSLGMALTSGYVPGYFTSIVSIAPNYTAAISAYAQGFAQVASILSPIVVGFMTRESSLAEWTEVFQMLAGILILTGIVFLVFGSASIQKWAYYCKSEPKELAGMVDSRGKQSLSLIREDTVE</sequence>
<evidence type="ECO:0000256" key="5">
    <source>
        <dbReference type="SAM" id="Phobius"/>
    </source>
</evidence>
<dbReference type="SUPFAM" id="SSF103473">
    <property type="entry name" value="MFS general substrate transporter"/>
    <property type="match status" value="1"/>
</dbReference>
<dbReference type="InterPro" id="IPR036259">
    <property type="entry name" value="MFS_trans_sf"/>
</dbReference>
<dbReference type="Proteomes" id="UP000582659">
    <property type="component" value="Unassembled WGS sequence"/>
</dbReference>
<feature type="transmembrane region" description="Helical" evidence="5">
    <location>
        <begin position="322"/>
        <end position="341"/>
    </location>
</feature>
<gene>
    <name evidence="7" type="ORF">BXYJ_LOCUS1211</name>
</gene>
<dbReference type="Proteomes" id="UP000095284">
    <property type="component" value="Unplaced"/>
</dbReference>
<feature type="transmembrane region" description="Helical" evidence="5">
    <location>
        <begin position="184"/>
        <end position="204"/>
    </location>
</feature>
<dbReference type="GO" id="GO:0006820">
    <property type="term" value="P:monoatomic anion transport"/>
    <property type="evidence" value="ECO:0007669"/>
    <property type="project" value="TreeGrafter"/>
</dbReference>
<reference evidence="8" key="2">
    <citation type="submission" date="2020-08" db="EMBL/GenBank/DDBJ databases">
        <authorList>
            <person name="Kikuchi T."/>
        </authorList>
    </citation>
    <scope>NUCLEOTIDE SEQUENCE</scope>
    <source>
        <strain evidence="7">Ka4C1</strain>
    </source>
</reference>
<evidence type="ECO:0000313" key="10">
    <source>
        <dbReference type="Proteomes" id="UP000659654"/>
    </source>
</evidence>
<dbReference type="EMBL" id="CAJFCV020000001">
    <property type="protein sequence ID" value="CAG9083604.1"/>
    <property type="molecule type" value="Genomic_DNA"/>
</dbReference>
<protein>
    <submittedName>
        <fullName evidence="7">(pine wood nematode) hypothetical protein</fullName>
    </submittedName>
    <submittedName>
        <fullName evidence="11">MFS domain-containing protein</fullName>
    </submittedName>
</protein>
<dbReference type="OrthoDB" id="2985014at2759"/>
<keyword evidence="2 5" id="KW-0812">Transmembrane</keyword>
<accession>A0A1I7RL12</accession>
<evidence type="ECO:0000256" key="2">
    <source>
        <dbReference type="ARBA" id="ARBA00022692"/>
    </source>
</evidence>
<dbReference type="PANTHER" id="PTHR11662">
    <property type="entry name" value="SOLUTE CARRIER FAMILY 17"/>
    <property type="match status" value="1"/>
</dbReference>
<evidence type="ECO:0000256" key="1">
    <source>
        <dbReference type="ARBA" id="ARBA00004141"/>
    </source>
</evidence>
<dbReference type="eggNOG" id="KOG2532">
    <property type="taxonomic scope" value="Eukaryota"/>
</dbReference>
<dbReference type="WBParaSite" id="BXY_0139700.1">
    <property type="protein sequence ID" value="BXY_0139700.1"/>
    <property type="gene ID" value="BXY_0139700"/>
</dbReference>